<dbReference type="RefSeq" id="XP_074230387.1">
    <property type="nucleotide sequence ID" value="XM_074374286.1"/>
</dbReference>
<keyword evidence="1" id="KW-1185">Reference proteome</keyword>
<evidence type="ECO:0000313" key="2">
    <source>
        <dbReference type="RefSeq" id="XP_074230387.1"/>
    </source>
</evidence>
<accession>A0AC58R779</accession>
<organism evidence="1 2">
    <name type="scientific">Camelus bactrianus</name>
    <name type="common">Bactrian camel</name>
    <dbReference type="NCBI Taxonomy" id="9837"/>
    <lineage>
        <taxon>Eukaryota</taxon>
        <taxon>Metazoa</taxon>
        <taxon>Chordata</taxon>
        <taxon>Craniata</taxon>
        <taxon>Vertebrata</taxon>
        <taxon>Euteleostomi</taxon>
        <taxon>Mammalia</taxon>
        <taxon>Eutheria</taxon>
        <taxon>Laurasiatheria</taxon>
        <taxon>Artiodactyla</taxon>
        <taxon>Tylopoda</taxon>
        <taxon>Camelidae</taxon>
        <taxon>Camelus</taxon>
    </lineage>
</organism>
<dbReference type="Proteomes" id="UP001732780">
    <property type="component" value="Chromosome 11"/>
</dbReference>
<name>A0AC58R779_CAMBA</name>
<proteinExistence type="predicted"/>
<gene>
    <name evidence="2" type="primary">LOC105075346</name>
</gene>
<reference evidence="2" key="1">
    <citation type="submission" date="2025-08" db="UniProtKB">
        <authorList>
            <consortium name="RefSeq"/>
        </authorList>
    </citation>
    <scope>IDENTIFICATION</scope>
    <source>
        <tissue evidence="2">Blood</tissue>
    </source>
</reference>
<evidence type="ECO:0000313" key="1">
    <source>
        <dbReference type="Proteomes" id="UP001732780"/>
    </source>
</evidence>
<protein>
    <submittedName>
        <fullName evidence="2">Uncharacterized protein LOC105075346 isoform X2</fullName>
    </submittedName>
</protein>
<sequence>MMHPPQGLGASIPPTVPLLSTAALLGSASTLSEPYYQYSRFGKKPDTIEEQQLSEVSSHQNVNLMRRGAPYEENGYNVTRSD</sequence>